<evidence type="ECO:0000256" key="5">
    <source>
        <dbReference type="ARBA" id="ARBA00022597"/>
    </source>
</evidence>
<evidence type="ECO:0000256" key="4">
    <source>
        <dbReference type="ARBA" id="ARBA00022475"/>
    </source>
</evidence>
<dbReference type="Proteomes" id="UP000694723">
    <property type="component" value="Unplaced"/>
</dbReference>
<keyword evidence="11 15" id="KW-0472">Membrane</keyword>
<accession>A0A8D1NWK9</accession>
<evidence type="ECO:0008006" key="18">
    <source>
        <dbReference type="Google" id="ProtNLM"/>
    </source>
</evidence>
<keyword evidence="8 15" id="KW-1133">Transmembrane helix</keyword>
<evidence type="ECO:0000256" key="3">
    <source>
        <dbReference type="ARBA" id="ARBA00022448"/>
    </source>
</evidence>
<dbReference type="Proteomes" id="UP000694720">
    <property type="component" value="Unplaced"/>
</dbReference>
<protein>
    <recommendedName>
        <fullName evidence="18">Solute carrier family 5 member 4</fullName>
    </recommendedName>
</protein>
<dbReference type="InterPro" id="IPR018212">
    <property type="entry name" value="Na/solute_symporter_CS"/>
</dbReference>
<feature type="transmembrane region" description="Helical" evidence="15">
    <location>
        <begin position="138"/>
        <end position="156"/>
    </location>
</feature>
<keyword evidence="7" id="KW-0769">Symport</keyword>
<dbReference type="Gene3D" id="1.20.1730.10">
    <property type="entry name" value="Sodium/glucose cotransporter"/>
    <property type="match status" value="1"/>
</dbReference>
<feature type="transmembrane region" description="Helical" evidence="15">
    <location>
        <begin position="244"/>
        <end position="264"/>
    </location>
</feature>
<dbReference type="FunFam" id="1.20.1730.10:FF:000005">
    <property type="entry name" value="sodium/glucose cotransporter 1 isoform X1"/>
    <property type="match status" value="1"/>
</dbReference>
<feature type="transmembrane region" description="Helical" evidence="15">
    <location>
        <begin position="671"/>
        <end position="694"/>
    </location>
</feature>
<dbReference type="Ensembl" id="ENSSSCT00050099813.1">
    <property type="protein sequence ID" value="ENSSSCP00050043222.1"/>
    <property type="gene ID" value="ENSSSCG00050073065.1"/>
</dbReference>
<dbReference type="Ensembl" id="ENSSSCT00045002767.1">
    <property type="protein sequence ID" value="ENSSSCP00045001748.1"/>
    <property type="gene ID" value="ENSSSCG00045001717.1"/>
</dbReference>
<evidence type="ECO:0000313" key="16">
    <source>
        <dbReference type="Ensembl" id="ENSSSCP00050043222.1"/>
    </source>
</evidence>
<evidence type="ECO:0000256" key="11">
    <source>
        <dbReference type="ARBA" id="ARBA00023136"/>
    </source>
</evidence>
<evidence type="ECO:0000256" key="15">
    <source>
        <dbReference type="SAM" id="Phobius"/>
    </source>
</evidence>
<dbReference type="Proteomes" id="UP000694725">
    <property type="component" value="Unplaced"/>
</dbReference>
<evidence type="ECO:0000313" key="17">
    <source>
        <dbReference type="Proteomes" id="UP000694571"/>
    </source>
</evidence>
<dbReference type="Ensembl" id="ENSSSCT00035022821.1">
    <property type="protein sequence ID" value="ENSSSCP00035008430.1"/>
    <property type="gene ID" value="ENSSSCG00035017714.1"/>
</dbReference>
<dbReference type="PROSITE" id="PS50283">
    <property type="entry name" value="NA_SOLUT_SYMP_3"/>
    <property type="match status" value="1"/>
</dbReference>
<dbReference type="Ensembl" id="ENSSSCT00060103467.1">
    <property type="protein sequence ID" value="ENSSSCP00060045194.1"/>
    <property type="gene ID" value="ENSSSCG00060075481.1"/>
</dbReference>
<dbReference type="PANTHER" id="PTHR11819:SF112">
    <property type="entry name" value="GLUCOSE SENSOR PROTEIN SLC5A4-RELATED"/>
    <property type="match status" value="1"/>
</dbReference>
<evidence type="ECO:0000256" key="14">
    <source>
        <dbReference type="RuleBase" id="RU362091"/>
    </source>
</evidence>
<dbReference type="GO" id="GO:0006814">
    <property type="term" value="P:sodium ion transport"/>
    <property type="evidence" value="ECO:0007669"/>
    <property type="project" value="UniProtKB-KW"/>
</dbReference>
<dbReference type="PROSITE" id="PS00456">
    <property type="entry name" value="NA_SOLUT_SYMP_1"/>
    <property type="match status" value="1"/>
</dbReference>
<evidence type="ECO:0000256" key="2">
    <source>
        <dbReference type="ARBA" id="ARBA00006434"/>
    </source>
</evidence>
<dbReference type="NCBIfam" id="TIGR00813">
    <property type="entry name" value="sss"/>
    <property type="match status" value="1"/>
</dbReference>
<keyword evidence="3" id="KW-0813">Transport</keyword>
<keyword evidence="6 15" id="KW-0812">Transmembrane</keyword>
<dbReference type="GO" id="GO:0008324">
    <property type="term" value="F:monoatomic cation transmembrane transporter activity"/>
    <property type="evidence" value="ECO:0007669"/>
    <property type="project" value="UniProtKB-ARBA"/>
</dbReference>
<dbReference type="PROSITE" id="PS00457">
    <property type="entry name" value="NA_SOLUT_SYMP_2"/>
    <property type="match status" value="1"/>
</dbReference>
<feature type="transmembrane region" description="Helical" evidence="15">
    <location>
        <begin position="519"/>
        <end position="541"/>
    </location>
</feature>
<dbReference type="Proteomes" id="UP000694722">
    <property type="component" value="Unplaced"/>
</dbReference>
<evidence type="ECO:0000256" key="8">
    <source>
        <dbReference type="ARBA" id="ARBA00022989"/>
    </source>
</evidence>
<comment type="similarity">
    <text evidence="2 14">Belongs to the sodium:solute symporter (SSF) (TC 2.A.21) family.</text>
</comment>
<dbReference type="GO" id="GO:0015293">
    <property type="term" value="F:symporter activity"/>
    <property type="evidence" value="ECO:0007669"/>
    <property type="project" value="UniProtKB-KW"/>
</dbReference>
<keyword evidence="10" id="KW-0406">Ion transport</keyword>
<feature type="transmembrane region" description="Helical" evidence="15">
    <location>
        <begin position="176"/>
        <end position="193"/>
    </location>
</feature>
<dbReference type="GO" id="GO:0098662">
    <property type="term" value="P:inorganic cation transmembrane transport"/>
    <property type="evidence" value="ECO:0007669"/>
    <property type="project" value="UniProtKB-ARBA"/>
</dbReference>
<keyword evidence="9" id="KW-0915">Sodium</keyword>
<dbReference type="Ensembl" id="ENSSSCT00040008200.1">
    <property type="protein sequence ID" value="ENSSSCP00040003219.1"/>
    <property type="gene ID" value="ENSSSCG00040006173.1"/>
</dbReference>
<dbReference type="Ensembl" id="ENSSSCT00065082891.1">
    <property type="protein sequence ID" value="ENSSSCP00065036114.1"/>
    <property type="gene ID" value="ENSSSCG00065060479.1"/>
</dbReference>
<evidence type="ECO:0000256" key="12">
    <source>
        <dbReference type="ARBA" id="ARBA00023180"/>
    </source>
</evidence>
<feature type="transmembrane region" description="Helical" evidence="15">
    <location>
        <begin position="309"/>
        <end position="327"/>
    </location>
</feature>
<dbReference type="PANTHER" id="PTHR11819">
    <property type="entry name" value="SOLUTE CARRIER FAMILY 5"/>
    <property type="match status" value="1"/>
</dbReference>
<dbReference type="GO" id="GO:0022890">
    <property type="term" value="F:inorganic cation transmembrane transporter activity"/>
    <property type="evidence" value="ECO:0007669"/>
    <property type="project" value="UniProtKB-ARBA"/>
</dbReference>
<name>A0A8D1NWK9_PIG</name>
<proteinExistence type="inferred from homology"/>
<dbReference type="Proteomes" id="UP000694726">
    <property type="component" value="Unplaced"/>
</dbReference>
<dbReference type="Ensembl" id="ENSSSCT00030027618.1">
    <property type="protein sequence ID" value="ENSSSCP00030012328.1"/>
    <property type="gene ID" value="ENSSSCG00030019962.1"/>
</dbReference>
<feature type="transmembrane region" description="Helical" evidence="15">
    <location>
        <begin position="457"/>
        <end position="478"/>
    </location>
</feature>
<dbReference type="InterPro" id="IPR001734">
    <property type="entry name" value="Na/solute_symporter"/>
</dbReference>
<evidence type="ECO:0000256" key="6">
    <source>
        <dbReference type="ARBA" id="ARBA00022692"/>
    </source>
</evidence>
<evidence type="ECO:0000256" key="1">
    <source>
        <dbReference type="ARBA" id="ARBA00004651"/>
    </source>
</evidence>
<comment type="subcellular location">
    <subcellularLocation>
        <location evidence="1">Cell membrane</location>
        <topology evidence="1">Multi-pass membrane protein</topology>
    </subcellularLocation>
</comment>
<keyword evidence="13" id="KW-0739">Sodium transport</keyword>
<feature type="transmembrane region" description="Helical" evidence="15">
    <location>
        <begin position="26"/>
        <end position="45"/>
    </location>
</feature>
<sequence>MASTLSPSTVTKTPGPPEISERIQNAADISVIVIYFVVVMAVGLWECWKRSLPSAPWPEHLGHLRSNCCGLTFTCLPFSQAMLRTNRGTVGGFFLAGRDVTWWPMGASLFASNIGSGHFVGLAGTGAASGIAIAAFEWNALLLLLVLGWFFVPIYIKAGVMTMPEYLRKRFGGKRLQIYLSILSLFICVALRISSDIFSGAIFIKLALGLDLYLAIFSLLAITAIYTITGGLASVIYTDTLQTIIMLIGSFILMGFAFVEVGGYESFTEKYMNAIPTIVEGDNLTISPKCYTPQGDSFHIFRDAVTGDIPWPGMIFGMTVVAAWYWCTDQVIVQRCLSGKDMSHVKAACIMCGYLKLLPMFLMVMPGMISRILYTEKVACVVPSECVKHCGTEVGCSNYAYPLLVMELMPSGLRGLMLSVMLASLMSSLTSIFNSASTLFTMDLYTKIRKQASEKELLIAGRLFIILLIVISIVWVPLVQVAQNGQLFHYIESISSYLGPPIAAVFLLAIFCKRVNEQGAFWGLIIGFVMGLIRMIAEFVYGTGSCLAASNCPQIICGVHYLYFALILFFVSILVVLAISLLTKPIPDVHLYRLCWALRNSTEERIDLDAEEKRHEEAHDGVDEDNPEETRGCLRKAYDLFCGLQRKGPKLSKEEEEAQKRKLTDTSEKPLWKTIVNINAILLLAVAVFVHGYFA</sequence>
<dbReference type="AlphaFoldDB" id="A0A8D1NWK9"/>
<dbReference type="Proteomes" id="UP000694571">
    <property type="component" value="Unplaced"/>
</dbReference>
<keyword evidence="5" id="KW-0762">Sugar transport</keyword>
<dbReference type="Ensembl" id="ENSSSCT00025050108.1">
    <property type="protein sequence ID" value="ENSSSCP00025021398.1"/>
    <property type="gene ID" value="ENSSSCG00025036752.1"/>
</dbReference>
<evidence type="ECO:0000256" key="13">
    <source>
        <dbReference type="ARBA" id="ARBA00023201"/>
    </source>
</evidence>
<feature type="transmembrane region" description="Helical" evidence="15">
    <location>
        <begin position="561"/>
        <end position="583"/>
    </location>
</feature>
<feature type="transmembrane region" description="Helical" evidence="15">
    <location>
        <begin position="490"/>
        <end position="512"/>
    </location>
</feature>
<feature type="transmembrane region" description="Helical" evidence="15">
    <location>
        <begin position="213"/>
        <end position="237"/>
    </location>
</feature>
<organism evidence="16 17">
    <name type="scientific">Sus scrofa</name>
    <name type="common">Pig</name>
    <dbReference type="NCBI Taxonomy" id="9823"/>
    <lineage>
        <taxon>Eukaryota</taxon>
        <taxon>Metazoa</taxon>
        <taxon>Chordata</taxon>
        <taxon>Craniata</taxon>
        <taxon>Vertebrata</taxon>
        <taxon>Euteleostomi</taxon>
        <taxon>Mammalia</taxon>
        <taxon>Eutheria</taxon>
        <taxon>Laurasiatheria</taxon>
        <taxon>Artiodactyla</taxon>
        <taxon>Suina</taxon>
        <taxon>Suidae</taxon>
        <taxon>Sus</taxon>
    </lineage>
</organism>
<evidence type="ECO:0000256" key="10">
    <source>
        <dbReference type="ARBA" id="ARBA00023065"/>
    </source>
</evidence>
<dbReference type="Proteomes" id="UP000694727">
    <property type="component" value="Unplaced"/>
</dbReference>
<dbReference type="Ensembl" id="ENSSSCT00015080489.1">
    <property type="protein sequence ID" value="ENSSSCP00015032531.1"/>
    <property type="gene ID" value="ENSSSCG00015059984.1"/>
</dbReference>
<dbReference type="InterPro" id="IPR038377">
    <property type="entry name" value="Na/Glc_symporter_sf"/>
</dbReference>
<dbReference type="Pfam" id="PF00474">
    <property type="entry name" value="SSF"/>
    <property type="match status" value="1"/>
</dbReference>
<feature type="transmembrane region" description="Helical" evidence="15">
    <location>
        <begin position="416"/>
        <end position="436"/>
    </location>
</feature>
<dbReference type="Proteomes" id="UP000694570">
    <property type="component" value="Unplaced"/>
</dbReference>
<evidence type="ECO:0000256" key="9">
    <source>
        <dbReference type="ARBA" id="ARBA00023053"/>
    </source>
</evidence>
<keyword evidence="4" id="KW-1003">Cell membrane</keyword>
<dbReference type="Proteomes" id="UP000694728">
    <property type="component" value="Unplaced"/>
</dbReference>
<evidence type="ECO:0000256" key="7">
    <source>
        <dbReference type="ARBA" id="ARBA00022847"/>
    </source>
</evidence>
<reference evidence="16" key="1">
    <citation type="submission" date="2025-05" db="UniProtKB">
        <authorList>
            <consortium name="Ensembl"/>
        </authorList>
    </citation>
    <scope>IDENTIFICATION</scope>
</reference>
<keyword evidence="12" id="KW-0325">Glycoprotein</keyword>
<dbReference type="GO" id="GO:0005886">
    <property type="term" value="C:plasma membrane"/>
    <property type="evidence" value="ECO:0007669"/>
    <property type="project" value="UniProtKB-SubCell"/>
</dbReference>
<feature type="transmembrane region" description="Helical" evidence="15">
    <location>
        <begin position="348"/>
        <end position="369"/>
    </location>
</feature>